<accession>A0AAV5REV8</accession>
<gene>
    <name evidence="6" type="ORF">DASB73_008630</name>
</gene>
<dbReference type="Proteomes" id="UP001362899">
    <property type="component" value="Unassembled WGS sequence"/>
</dbReference>
<comment type="caution">
    <text evidence="6">The sequence shown here is derived from an EMBL/GenBank/DDBJ whole genome shotgun (WGS) entry which is preliminary data.</text>
</comment>
<keyword evidence="2" id="KW-0378">Hydrolase</keyword>
<protein>
    <submittedName>
        <fullName evidence="6">3'-5' exonuclease</fullName>
    </submittedName>
</protein>
<feature type="compositionally biased region" description="Basic residues" evidence="4">
    <location>
        <begin position="75"/>
        <end position="86"/>
    </location>
</feature>
<evidence type="ECO:0000313" key="6">
    <source>
        <dbReference type="EMBL" id="GMM49905.1"/>
    </source>
</evidence>
<dbReference type="GO" id="GO:0005634">
    <property type="term" value="C:nucleus"/>
    <property type="evidence" value="ECO:0007669"/>
    <property type="project" value="TreeGrafter"/>
</dbReference>
<keyword evidence="7" id="KW-1185">Reference proteome</keyword>
<reference evidence="6 7" key="1">
    <citation type="journal article" date="2023" name="Elife">
        <title>Identification of key yeast species and microbe-microbe interactions impacting larval growth of Drosophila in the wild.</title>
        <authorList>
            <person name="Mure A."/>
            <person name="Sugiura Y."/>
            <person name="Maeda R."/>
            <person name="Honda K."/>
            <person name="Sakurai N."/>
            <person name="Takahashi Y."/>
            <person name="Watada M."/>
            <person name="Katoh T."/>
            <person name="Gotoh A."/>
            <person name="Gotoh Y."/>
            <person name="Taniguchi I."/>
            <person name="Nakamura K."/>
            <person name="Hayashi T."/>
            <person name="Katayama T."/>
            <person name="Uemura T."/>
            <person name="Hattori Y."/>
        </authorList>
    </citation>
    <scope>NUCLEOTIDE SEQUENCE [LARGE SCALE GENOMIC DNA]</scope>
    <source>
        <strain evidence="6 7">SB-73</strain>
    </source>
</reference>
<organism evidence="6 7">
    <name type="scientific">Starmerella bacillaris</name>
    <name type="common">Yeast</name>
    <name type="synonym">Candida zemplinina</name>
    <dbReference type="NCBI Taxonomy" id="1247836"/>
    <lineage>
        <taxon>Eukaryota</taxon>
        <taxon>Fungi</taxon>
        <taxon>Dikarya</taxon>
        <taxon>Ascomycota</taxon>
        <taxon>Saccharomycotina</taxon>
        <taxon>Dipodascomycetes</taxon>
        <taxon>Dipodascales</taxon>
        <taxon>Trichomonascaceae</taxon>
        <taxon>Starmerella</taxon>
    </lineage>
</organism>
<dbReference type="GO" id="GO:0004527">
    <property type="term" value="F:exonuclease activity"/>
    <property type="evidence" value="ECO:0007669"/>
    <property type="project" value="UniProtKB-KW"/>
</dbReference>
<dbReference type="AlphaFoldDB" id="A0AAV5REV8"/>
<keyword evidence="1" id="KW-0540">Nuclease</keyword>
<feature type="region of interest" description="Disordered" evidence="4">
    <location>
        <begin position="194"/>
        <end position="214"/>
    </location>
</feature>
<evidence type="ECO:0000259" key="5">
    <source>
        <dbReference type="SMART" id="SM00479"/>
    </source>
</evidence>
<dbReference type="PANTHER" id="PTHR12801">
    <property type="entry name" value="RNA EXONUCLEASE REXO1 / RECO3 FAMILY MEMBER-RELATED"/>
    <property type="match status" value="1"/>
</dbReference>
<dbReference type="SUPFAM" id="SSF53098">
    <property type="entry name" value="Ribonuclease H-like"/>
    <property type="match status" value="1"/>
</dbReference>
<dbReference type="SMART" id="SM00479">
    <property type="entry name" value="EXOIII"/>
    <property type="match status" value="1"/>
</dbReference>
<proteinExistence type="predicted"/>
<keyword evidence="3 6" id="KW-0269">Exonuclease</keyword>
<dbReference type="InterPro" id="IPR036397">
    <property type="entry name" value="RNaseH_sf"/>
</dbReference>
<evidence type="ECO:0000256" key="3">
    <source>
        <dbReference type="ARBA" id="ARBA00022839"/>
    </source>
</evidence>
<dbReference type="InterPro" id="IPR047021">
    <property type="entry name" value="REXO1/3/4-like"/>
</dbReference>
<evidence type="ECO:0000256" key="1">
    <source>
        <dbReference type="ARBA" id="ARBA00022722"/>
    </source>
</evidence>
<dbReference type="InterPro" id="IPR012337">
    <property type="entry name" value="RNaseH-like_sf"/>
</dbReference>
<evidence type="ECO:0000313" key="7">
    <source>
        <dbReference type="Proteomes" id="UP001362899"/>
    </source>
</evidence>
<dbReference type="EMBL" id="BTGC01000003">
    <property type="protein sequence ID" value="GMM49905.1"/>
    <property type="molecule type" value="Genomic_DNA"/>
</dbReference>
<feature type="domain" description="Exonuclease" evidence="5">
    <location>
        <begin position="263"/>
        <end position="430"/>
    </location>
</feature>
<dbReference type="GO" id="GO:0003676">
    <property type="term" value="F:nucleic acid binding"/>
    <property type="evidence" value="ECO:0007669"/>
    <property type="project" value="InterPro"/>
</dbReference>
<evidence type="ECO:0000256" key="2">
    <source>
        <dbReference type="ARBA" id="ARBA00022801"/>
    </source>
</evidence>
<dbReference type="Gene3D" id="3.30.420.10">
    <property type="entry name" value="Ribonuclease H-like superfamily/Ribonuclease H"/>
    <property type="match status" value="1"/>
</dbReference>
<feature type="region of interest" description="Disordered" evidence="4">
    <location>
        <begin position="71"/>
        <end position="92"/>
    </location>
</feature>
<name>A0AAV5REV8_STABA</name>
<evidence type="ECO:0000256" key="4">
    <source>
        <dbReference type="SAM" id="MobiDB-lite"/>
    </source>
</evidence>
<dbReference type="Pfam" id="PF00929">
    <property type="entry name" value="RNase_T"/>
    <property type="match status" value="1"/>
</dbReference>
<sequence>MRQPIFTRLLHRSSINKTTITQIESPLGPNPASKNSIEKTASAPGPSSLKDVLASEVGIYQTATSFIKGLEQEKRQRHREQVRKQSKAKEELELKRRSRTKSELDLEIALGIRSNKSFVGKSHLESLSNLKLEPRLKRKFSFHTPVMVLSPASKALELRNQCLETLANEKYLETNQSPKAELSELLSELHINADSNTNTNADSNENENANTDYAVRPPKIPIKSKICSIQMNLQDILANEDPEFLLRYEKCRTIPEVFKEVTEELAIDCEFIGGEHNCSLLGRVSIVNKYGYPVYDVYVEPTQRVTDYRTRYSGISARTLEEARKNGTIRSRNQVINKIHALFSQSILIGHSVCNDLRVLKIINLVDIAIDTQVLRRFAEDGLSQRPGLKNVIRRYYGIEIQKGRKGHCSVEDARSAMLIYRTFKNEYLSDLNIN</sequence>
<feature type="compositionally biased region" description="Polar residues" evidence="4">
    <location>
        <begin position="194"/>
        <end position="211"/>
    </location>
</feature>
<feature type="region of interest" description="Disordered" evidence="4">
    <location>
        <begin position="22"/>
        <end position="48"/>
    </location>
</feature>
<dbReference type="InterPro" id="IPR013520">
    <property type="entry name" value="Ribonucl_H"/>
</dbReference>